<keyword evidence="1" id="KW-1185">Reference proteome</keyword>
<accession>A0A7E6F9G5</accession>
<gene>
    <name evidence="2" type="primary">LOC118765482</name>
</gene>
<dbReference type="Proteomes" id="UP000515154">
    <property type="component" value="Linkage group LG11"/>
</dbReference>
<dbReference type="KEGG" id="osn:118765482"/>
<organism evidence="1 2">
    <name type="scientific">Octopus sinensis</name>
    <name type="common">East Asian common octopus</name>
    <dbReference type="NCBI Taxonomy" id="2607531"/>
    <lineage>
        <taxon>Eukaryota</taxon>
        <taxon>Metazoa</taxon>
        <taxon>Spiralia</taxon>
        <taxon>Lophotrochozoa</taxon>
        <taxon>Mollusca</taxon>
        <taxon>Cephalopoda</taxon>
        <taxon>Coleoidea</taxon>
        <taxon>Octopodiformes</taxon>
        <taxon>Octopoda</taxon>
        <taxon>Incirrata</taxon>
        <taxon>Octopodidae</taxon>
        <taxon>Octopus</taxon>
    </lineage>
</organism>
<reference evidence="2" key="1">
    <citation type="submission" date="2025-08" db="UniProtKB">
        <authorList>
            <consortium name="RefSeq"/>
        </authorList>
    </citation>
    <scope>IDENTIFICATION</scope>
</reference>
<evidence type="ECO:0000313" key="2">
    <source>
        <dbReference type="RefSeq" id="XP_036363597.1"/>
    </source>
</evidence>
<dbReference type="AlphaFoldDB" id="A0A7E6F9G5"/>
<proteinExistence type="predicted"/>
<name>A0A7E6F9G5_9MOLL</name>
<dbReference type="RefSeq" id="XP_036363597.1">
    <property type="nucleotide sequence ID" value="XM_036507704.1"/>
</dbReference>
<protein>
    <submittedName>
        <fullName evidence="2">Uncharacterized protein LOC118765482</fullName>
    </submittedName>
</protein>
<evidence type="ECO:0000313" key="1">
    <source>
        <dbReference type="Proteomes" id="UP000515154"/>
    </source>
</evidence>
<sequence length="217" mass="24713">MLALSDSEKKDAWKFRYERLLNVENAWEENFPTIDPTEGLATRVNTSMIIEAIKDMKTRKAPGPSGITTEMLKISGGVGYGLVTNIVNRVIQESDAPNDWCSSILVKCYTLDRNYYRGIKLLDQIMKITEGEKVIAQLIRNRIRLDEMQAHLSETEFWKHCVLCAFHTHTHCFNSPPYIKPNCFSSCTMLGSPPHHTASFLSLYCPSRLFFTLADNS</sequence>